<comment type="catalytic activity">
    <reaction evidence="8 9">
        <text>tRNA(Tyr) + L-tyrosine + ATP = L-tyrosyl-tRNA(Tyr) + AMP + diphosphate + H(+)</text>
        <dbReference type="Rhea" id="RHEA:10220"/>
        <dbReference type="Rhea" id="RHEA-COMP:9706"/>
        <dbReference type="Rhea" id="RHEA-COMP:9707"/>
        <dbReference type="ChEBI" id="CHEBI:15378"/>
        <dbReference type="ChEBI" id="CHEBI:30616"/>
        <dbReference type="ChEBI" id="CHEBI:33019"/>
        <dbReference type="ChEBI" id="CHEBI:58315"/>
        <dbReference type="ChEBI" id="CHEBI:78442"/>
        <dbReference type="ChEBI" id="CHEBI:78536"/>
        <dbReference type="ChEBI" id="CHEBI:456215"/>
        <dbReference type="EC" id="6.1.1.1"/>
    </reaction>
</comment>
<sequence>MDNTEQRKIEDKFKELNLKNGVEEKVTLIERNLQEITETDRIAIRKIMNVRPMKIYWGTAITGKPHIAYFLPILKLKDFLTAGCQVTVLLADIHGFLDNLKAPIELVEARYIYYKKLIETMIKTTVGNTDKIKFIKGSSYQKSEKYVFDLYKLSSLTKERDCRRAGADVVKQTDNAPLSCLLYPNMQALDEEYLEVDAQFGGEDQRKIFMHAKTFLPKIGYKKRIHLMNPMMPGLNSEKMSSSDELSKIDLLDSEKRIKNKINKCFCEEGNTQTGVLILFKHILFLYFEEILVNDVEYKHYEDLENAFIKKMIHPGDLKTACAFYINKMVGPVREEMLKDKEIIKAAYKDHQF</sequence>
<dbReference type="PRINTS" id="PR01040">
    <property type="entry name" value="TRNASYNTHTYR"/>
</dbReference>
<evidence type="ECO:0000256" key="7">
    <source>
        <dbReference type="ARBA" id="ARBA00033323"/>
    </source>
</evidence>
<dbReference type="EMBL" id="MNPJ01000013">
    <property type="protein sequence ID" value="OQS55162.1"/>
    <property type="molecule type" value="Genomic_DNA"/>
</dbReference>
<keyword evidence="4 9" id="KW-0067">ATP-binding</keyword>
<evidence type="ECO:0000313" key="11">
    <source>
        <dbReference type="Proteomes" id="UP000192758"/>
    </source>
</evidence>
<evidence type="ECO:0000256" key="3">
    <source>
        <dbReference type="ARBA" id="ARBA00022741"/>
    </source>
</evidence>
<name>A0A1W0E7I2_9MICR</name>
<dbReference type="PANTHER" id="PTHR46264">
    <property type="entry name" value="TYROSINE-TRNA LIGASE"/>
    <property type="match status" value="1"/>
</dbReference>
<dbReference type="InterPro" id="IPR002307">
    <property type="entry name" value="Tyr-tRNA-ligase"/>
</dbReference>
<protein>
    <recommendedName>
        <fullName evidence="1 9">Tyrosine--tRNA ligase</fullName>
        <ecNumber evidence="1 9">6.1.1.1</ecNumber>
    </recommendedName>
    <alternativeName>
        <fullName evidence="7 9">Tyrosyl-tRNA synthetase</fullName>
    </alternativeName>
</protein>
<dbReference type="Gene3D" id="3.40.50.620">
    <property type="entry name" value="HUPs"/>
    <property type="match status" value="1"/>
</dbReference>
<dbReference type="Pfam" id="PF00579">
    <property type="entry name" value="tRNA-synt_1b"/>
    <property type="match status" value="1"/>
</dbReference>
<dbReference type="InterPro" id="IPR002305">
    <property type="entry name" value="aa-tRNA-synth_Ic"/>
</dbReference>
<evidence type="ECO:0000256" key="1">
    <source>
        <dbReference type="ARBA" id="ARBA00013160"/>
    </source>
</evidence>
<dbReference type="GO" id="GO:0005737">
    <property type="term" value="C:cytoplasm"/>
    <property type="evidence" value="ECO:0007669"/>
    <property type="project" value="TreeGrafter"/>
</dbReference>
<dbReference type="VEuPathDB" id="MicrosporidiaDB:EHP00_1555"/>
<comment type="similarity">
    <text evidence="9">Belongs to the class-I aminoacyl-tRNA synthetase family.</text>
</comment>
<evidence type="ECO:0000256" key="2">
    <source>
        <dbReference type="ARBA" id="ARBA00022598"/>
    </source>
</evidence>
<keyword evidence="11" id="KW-1185">Reference proteome</keyword>
<keyword evidence="3 9" id="KW-0547">Nucleotide-binding</keyword>
<dbReference type="InterPro" id="IPR014729">
    <property type="entry name" value="Rossmann-like_a/b/a_fold"/>
</dbReference>
<reference evidence="10 11" key="1">
    <citation type="journal article" date="2017" name="Environ. Microbiol.">
        <title>Decay of the glycolytic pathway and adaptation to intranuclear parasitism within Enterocytozoonidae microsporidia.</title>
        <authorList>
            <person name="Wiredu Boakye D."/>
            <person name="Jaroenlak P."/>
            <person name="Prachumwat A."/>
            <person name="Williams T.A."/>
            <person name="Bateman K.S."/>
            <person name="Itsathitphaisarn O."/>
            <person name="Sritunyalucksana K."/>
            <person name="Paszkiewicz K.H."/>
            <person name="Moore K.A."/>
            <person name="Stentiford G.D."/>
            <person name="Williams B.A."/>
        </authorList>
    </citation>
    <scope>NUCLEOTIDE SEQUENCE [LARGE SCALE GENOMIC DNA]</scope>
    <source>
        <strain evidence="10 11">TH1</strain>
    </source>
</reference>
<dbReference type="NCBIfam" id="NF006330">
    <property type="entry name" value="PRK08560.1"/>
    <property type="match status" value="1"/>
</dbReference>
<dbReference type="OrthoDB" id="197206at2759"/>
<evidence type="ECO:0000256" key="6">
    <source>
        <dbReference type="ARBA" id="ARBA00023146"/>
    </source>
</evidence>
<evidence type="ECO:0000256" key="8">
    <source>
        <dbReference type="ARBA" id="ARBA00048248"/>
    </source>
</evidence>
<dbReference type="GO" id="GO:0006437">
    <property type="term" value="P:tyrosyl-tRNA aminoacylation"/>
    <property type="evidence" value="ECO:0007669"/>
    <property type="project" value="InterPro"/>
</dbReference>
<dbReference type="PANTHER" id="PTHR46264:SF4">
    <property type="entry name" value="TYROSINE--TRNA LIGASE, CYTOPLASMIC"/>
    <property type="match status" value="1"/>
</dbReference>
<organism evidence="10 11">
    <name type="scientific">Ecytonucleospora hepatopenaei</name>
    <dbReference type="NCBI Taxonomy" id="646526"/>
    <lineage>
        <taxon>Eukaryota</taxon>
        <taxon>Fungi</taxon>
        <taxon>Fungi incertae sedis</taxon>
        <taxon>Microsporidia</taxon>
        <taxon>Enterocytozoonidae</taxon>
        <taxon>Ecytonucleospora</taxon>
    </lineage>
</organism>
<dbReference type="GO" id="GO:0005524">
    <property type="term" value="F:ATP binding"/>
    <property type="evidence" value="ECO:0007669"/>
    <property type="project" value="UniProtKB-KW"/>
</dbReference>
<proteinExistence type="inferred from homology"/>
<keyword evidence="2 9" id="KW-0436">Ligase</keyword>
<dbReference type="GO" id="GO:0004831">
    <property type="term" value="F:tyrosine-tRNA ligase activity"/>
    <property type="evidence" value="ECO:0007669"/>
    <property type="project" value="UniProtKB-EC"/>
</dbReference>
<evidence type="ECO:0000256" key="4">
    <source>
        <dbReference type="ARBA" id="ARBA00022840"/>
    </source>
</evidence>
<dbReference type="STRING" id="646526.A0A1W0E7I2"/>
<dbReference type="Gene3D" id="1.10.240.10">
    <property type="entry name" value="Tyrosyl-Transfer RNA Synthetase"/>
    <property type="match status" value="1"/>
</dbReference>
<comment type="caution">
    <text evidence="10">The sequence shown here is derived from an EMBL/GenBank/DDBJ whole genome shotgun (WGS) entry which is preliminary data.</text>
</comment>
<dbReference type="AlphaFoldDB" id="A0A1W0E7I2"/>
<evidence type="ECO:0000313" key="10">
    <source>
        <dbReference type="EMBL" id="OQS55162.1"/>
    </source>
</evidence>
<dbReference type="NCBIfam" id="TIGR00234">
    <property type="entry name" value="tyrS"/>
    <property type="match status" value="1"/>
</dbReference>
<evidence type="ECO:0000256" key="9">
    <source>
        <dbReference type="RuleBase" id="RU361234"/>
    </source>
</evidence>
<keyword evidence="5 9" id="KW-0648">Protein biosynthesis</keyword>
<dbReference type="InterPro" id="IPR050489">
    <property type="entry name" value="Tyr-tRNA_synthase"/>
</dbReference>
<dbReference type="EC" id="6.1.1.1" evidence="1 9"/>
<dbReference type="SUPFAM" id="SSF52374">
    <property type="entry name" value="Nucleotidylyl transferase"/>
    <property type="match status" value="1"/>
</dbReference>
<dbReference type="InterPro" id="IPR023617">
    <property type="entry name" value="Tyr-tRNA-ligase_arc/euk-type"/>
</dbReference>
<gene>
    <name evidence="10" type="ORF">EHP00_1555</name>
</gene>
<dbReference type="Proteomes" id="UP000192758">
    <property type="component" value="Unassembled WGS sequence"/>
</dbReference>
<accession>A0A1W0E7I2</accession>
<dbReference type="PIRSF" id="PIRSF006588">
    <property type="entry name" value="TyrRS_arch_euk"/>
    <property type="match status" value="1"/>
</dbReference>
<evidence type="ECO:0000256" key="5">
    <source>
        <dbReference type="ARBA" id="ARBA00022917"/>
    </source>
</evidence>
<keyword evidence="6 9" id="KW-0030">Aminoacyl-tRNA synthetase</keyword>